<dbReference type="EMBL" id="MN739484">
    <property type="protein sequence ID" value="QHT07638.1"/>
    <property type="molecule type" value="Genomic_DNA"/>
</dbReference>
<sequence length="476" mass="57253">MNFDKFVYVMFFITVYFVLLFFIKKSIKKQKPIKKIFIYWEQGWNEAPTICKYCLQSWKLYNADWKIIELDKNNLFEYLDISYEKQFQNIQPVQMRSDILRINLLKKYGGVWVDATTFCTIPLNSWILKQKTFFALSSPGKDRMISNWFMTNVYKKSYITNRLCDDVNSYWETMIYKNQYKSNQYFQFHYIFNKLYKKDYKFRSEWDNVNKIEASQGHYIIENSNQFKNVPPHVKKHIDLFKSPLYKIKHYNSHRVENLTSNNNYTYLVKKHLVVPKIKGLIHNKYLIVGSAPYIKVWVEKHLQWFVDNEYKIIPFNNAWSAIPMENIYEWHKPNDSNKHGTLIPSKEIHEKMKIITHIQNLHNFKHLVHNKHKNSSTMLFNVLYYLLTNNIDQFTATIIGCDMIYKKNGDTFYSHLPISKASNDPINKFTDKELSNELKNIERLYKKHSCIINNASESKETRLPYDRFSAYKDSF</sequence>
<evidence type="ECO:0000256" key="1">
    <source>
        <dbReference type="SAM" id="Phobius"/>
    </source>
</evidence>
<keyword evidence="1" id="KW-0812">Transmembrane</keyword>
<protein>
    <recommendedName>
        <fullName evidence="3">Capsular polysaccharide synthesis protein</fullName>
    </recommendedName>
</protein>
<dbReference type="SUPFAM" id="SSF53448">
    <property type="entry name" value="Nucleotide-diphospho-sugar transferases"/>
    <property type="match status" value="1"/>
</dbReference>
<dbReference type="AlphaFoldDB" id="A0A6C0CSW5"/>
<keyword evidence="1" id="KW-0472">Membrane</keyword>
<name>A0A6C0CSW5_9ZZZZ</name>
<dbReference type="InterPro" id="IPR008441">
    <property type="entry name" value="AfumC-like_glycosyl_Trfase"/>
</dbReference>
<evidence type="ECO:0008006" key="3">
    <source>
        <dbReference type="Google" id="ProtNLM"/>
    </source>
</evidence>
<keyword evidence="1" id="KW-1133">Transmembrane helix</keyword>
<proteinExistence type="predicted"/>
<reference evidence="2" key="1">
    <citation type="journal article" date="2020" name="Nature">
        <title>Giant virus diversity and host interactions through global metagenomics.</title>
        <authorList>
            <person name="Schulz F."/>
            <person name="Roux S."/>
            <person name="Paez-Espino D."/>
            <person name="Jungbluth S."/>
            <person name="Walsh D.A."/>
            <person name="Denef V.J."/>
            <person name="McMahon K.D."/>
            <person name="Konstantinidis K.T."/>
            <person name="Eloe-Fadrosh E.A."/>
            <person name="Kyrpides N.C."/>
            <person name="Woyke T."/>
        </authorList>
    </citation>
    <scope>NUCLEOTIDE SEQUENCE</scope>
    <source>
        <strain evidence="2">GVMAG-M-3300021964-36</strain>
    </source>
</reference>
<dbReference type="GO" id="GO:0016757">
    <property type="term" value="F:glycosyltransferase activity"/>
    <property type="evidence" value="ECO:0007669"/>
    <property type="project" value="InterPro"/>
</dbReference>
<dbReference type="Pfam" id="PF05704">
    <property type="entry name" value="Caps_synth"/>
    <property type="match status" value="1"/>
</dbReference>
<organism evidence="2">
    <name type="scientific">viral metagenome</name>
    <dbReference type="NCBI Taxonomy" id="1070528"/>
    <lineage>
        <taxon>unclassified sequences</taxon>
        <taxon>metagenomes</taxon>
        <taxon>organismal metagenomes</taxon>
    </lineage>
</organism>
<feature type="transmembrane region" description="Helical" evidence="1">
    <location>
        <begin position="6"/>
        <end position="23"/>
    </location>
</feature>
<dbReference type="Gene3D" id="3.90.550.20">
    <property type="match status" value="1"/>
</dbReference>
<accession>A0A6C0CSW5</accession>
<dbReference type="InterPro" id="IPR029044">
    <property type="entry name" value="Nucleotide-diphossugar_trans"/>
</dbReference>
<evidence type="ECO:0000313" key="2">
    <source>
        <dbReference type="EMBL" id="QHT07638.1"/>
    </source>
</evidence>